<name>E1ZUM8_CHLVA</name>
<dbReference type="GO" id="GO:0140662">
    <property type="term" value="F:ATP-dependent protein folding chaperone"/>
    <property type="evidence" value="ECO:0007669"/>
    <property type="project" value="InterPro"/>
</dbReference>
<evidence type="ECO:0000313" key="5">
    <source>
        <dbReference type="Proteomes" id="UP000008141"/>
    </source>
</evidence>
<evidence type="ECO:0000313" key="4">
    <source>
        <dbReference type="EMBL" id="EFN50467.1"/>
    </source>
</evidence>
<dbReference type="InParanoid" id="E1ZUM8"/>
<reference evidence="4 5" key="1">
    <citation type="journal article" date="2010" name="Plant Cell">
        <title>The Chlorella variabilis NC64A genome reveals adaptation to photosymbiosis, coevolution with viruses, and cryptic sex.</title>
        <authorList>
            <person name="Blanc G."/>
            <person name="Duncan G."/>
            <person name="Agarkova I."/>
            <person name="Borodovsky M."/>
            <person name="Gurnon J."/>
            <person name="Kuo A."/>
            <person name="Lindquist E."/>
            <person name="Lucas S."/>
            <person name="Pangilinan J."/>
            <person name="Polle J."/>
            <person name="Salamov A."/>
            <person name="Terry A."/>
            <person name="Yamada T."/>
            <person name="Dunigan D.D."/>
            <person name="Grigoriev I.V."/>
            <person name="Claverie J.M."/>
            <person name="Van Etten J.L."/>
        </authorList>
    </citation>
    <scope>NUCLEOTIDE SEQUENCE [LARGE SCALE GENOMIC DNA]</scope>
    <source>
        <strain evidence="4 5">NC64A</strain>
    </source>
</reference>
<dbReference type="GO" id="GO:0034663">
    <property type="term" value="C:endoplasmic reticulum chaperone complex"/>
    <property type="evidence" value="ECO:0007669"/>
    <property type="project" value="TreeGrafter"/>
</dbReference>
<dbReference type="GO" id="GO:0005524">
    <property type="term" value="F:ATP binding"/>
    <property type="evidence" value="ECO:0007669"/>
    <property type="project" value="UniProtKB-KW"/>
</dbReference>
<proteinExistence type="predicted"/>
<evidence type="ECO:0000256" key="3">
    <source>
        <dbReference type="ARBA" id="ARBA00023186"/>
    </source>
</evidence>
<keyword evidence="1" id="KW-0547">Nucleotide-binding</keyword>
<dbReference type="SUPFAM" id="SSF100934">
    <property type="entry name" value="Heat shock protein 70kD (HSP70), C-terminal subdomain"/>
    <property type="match status" value="1"/>
</dbReference>
<dbReference type="GO" id="GO:0030968">
    <property type="term" value="P:endoplasmic reticulum unfolded protein response"/>
    <property type="evidence" value="ECO:0007669"/>
    <property type="project" value="TreeGrafter"/>
</dbReference>
<dbReference type="OMA" id="ESENWLY"/>
<feature type="non-terminal residue" evidence="4">
    <location>
        <position position="1"/>
    </location>
</feature>
<dbReference type="FunFam" id="1.20.1270.10:FF:000002">
    <property type="entry name" value="Heat shock 70 kDa protein 4"/>
    <property type="match status" value="1"/>
</dbReference>
<dbReference type="eggNOG" id="KOG0103">
    <property type="taxonomic scope" value="Eukaryota"/>
</dbReference>
<dbReference type="Gene3D" id="1.20.1270.10">
    <property type="match status" value="1"/>
</dbReference>
<keyword evidence="5" id="KW-1185">Reference proteome</keyword>
<evidence type="ECO:0000256" key="2">
    <source>
        <dbReference type="ARBA" id="ARBA00022840"/>
    </source>
</evidence>
<dbReference type="AlphaFoldDB" id="E1ZUM8"/>
<sequence length="182" mass="19523">ASRGVLRRLRAADQAKRETAKARNDLESYVIGTRDKVEGGEEVAGVSTEAQREAFLAQLAEVEDWLYGDGEAVGAEEYRAQLRKLRLVGDRLFERAAEAAARPRVLRLAGDFVDLARKAANSWPDIKPWLNASDIAALVAKVVGSTLPTLPTPHAAHVAHAARAAHAAGRACPLPWTTSAPG</sequence>
<dbReference type="Proteomes" id="UP000008141">
    <property type="component" value="Unassembled WGS sequence"/>
</dbReference>
<dbReference type="KEGG" id="cvr:CHLNCDRAFT_142658"/>
<dbReference type="InterPro" id="IPR013126">
    <property type="entry name" value="Hsp_70_fam"/>
</dbReference>
<accession>E1ZUM8</accession>
<dbReference type="PANTHER" id="PTHR45639">
    <property type="entry name" value="HSC70CB, ISOFORM G-RELATED"/>
    <property type="match status" value="1"/>
</dbReference>
<keyword evidence="2" id="KW-0067">ATP-binding</keyword>
<dbReference type="OrthoDB" id="10262720at2759"/>
<protein>
    <submittedName>
        <fullName evidence="4">Uncharacterized protein</fullName>
    </submittedName>
</protein>
<organism evidence="5">
    <name type="scientific">Chlorella variabilis</name>
    <name type="common">Green alga</name>
    <dbReference type="NCBI Taxonomy" id="554065"/>
    <lineage>
        <taxon>Eukaryota</taxon>
        <taxon>Viridiplantae</taxon>
        <taxon>Chlorophyta</taxon>
        <taxon>core chlorophytes</taxon>
        <taxon>Trebouxiophyceae</taxon>
        <taxon>Chlorellales</taxon>
        <taxon>Chlorellaceae</taxon>
        <taxon>Chlorella clade</taxon>
        <taxon>Chlorella</taxon>
    </lineage>
</organism>
<gene>
    <name evidence="4" type="ORF">CHLNCDRAFT_142658</name>
</gene>
<dbReference type="GeneID" id="17349900"/>
<dbReference type="RefSeq" id="XP_005842599.1">
    <property type="nucleotide sequence ID" value="XM_005842542.1"/>
</dbReference>
<dbReference type="STRING" id="554065.E1ZUM8"/>
<dbReference type="InterPro" id="IPR029048">
    <property type="entry name" value="HSP70_C_sf"/>
</dbReference>
<dbReference type="PANTHER" id="PTHR45639:SF3">
    <property type="entry name" value="HYPOXIA UP-REGULATED PROTEIN 1"/>
    <property type="match status" value="1"/>
</dbReference>
<evidence type="ECO:0000256" key="1">
    <source>
        <dbReference type="ARBA" id="ARBA00022741"/>
    </source>
</evidence>
<dbReference type="EMBL" id="GL434129">
    <property type="protein sequence ID" value="EFN50467.1"/>
    <property type="molecule type" value="Genomic_DNA"/>
</dbReference>
<keyword evidence="3" id="KW-0143">Chaperone</keyword>